<name>A0A7J9A757_9ROSI</name>
<reference evidence="2 3" key="1">
    <citation type="journal article" date="2019" name="Genome Biol. Evol.">
        <title>Insights into the evolution of the New World diploid cottons (Gossypium, subgenus Houzingenia) based on genome sequencing.</title>
        <authorList>
            <person name="Grover C.E."/>
            <person name="Arick M.A. 2nd"/>
            <person name="Thrash A."/>
            <person name="Conover J.L."/>
            <person name="Sanders W.S."/>
            <person name="Peterson D.G."/>
            <person name="Frelichowski J.E."/>
            <person name="Scheffler J.A."/>
            <person name="Scheffler B.E."/>
            <person name="Wendel J.F."/>
        </authorList>
    </citation>
    <scope>NUCLEOTIDE SEQUENCE [LARGE SCALE GENOMIC DNA]</scope>
    <source>
        <strain evidence="2">4</strain>
        <tissue evidence="2">Leaf</tissue>
    </source>
</reference>
<comment type="similarity">
    <text evidence="1">Belongs to the short-chain dehydrogenases/reductases (SDR) family.</text>
</comment>
<dbReference type="AlphaFoldDB" id="A0A7J9A757"/>
<dbReference type="PANTHER" id="PTHR42820:SF21">
    <property type="entry name" value="SHORT-CHAIN DEHYDROGENASE REDUCTASE 3B-LIKE"/>
    <property type="match status" value="1"/>
</dbReference>
<organism evidence="2 3">
    <name type="scientific">Gossypium laxum</name>
    <dbReference type="NCBI Taxonomy" id="34288"/>
    <lineage>
        <taxon>Eukaryota</taxon>
        <taxon>Viridiplantae</taxon>
        <taxon>Streptophyta</taxon>
        <taxon>Embryophyta</taxon>
        <taxon>Tracheophyta</taxon>
        <taxon>Spermatophyta</taxon>
        <taxon>Magnoliopsida</taxon>
        <taxon>eudicotyledons</taxon>
        <taxon>Gunneridae</taxon>
        <taxon>Pentapetalae</taxon>
        <taxon>rosids</taxon>
        <taxon>malvids</taxon>
        <taxon>Malvales</taxon>
        <taxon>Malvaceae</taxon>
        <taxon>Malvoideae</taxon>
        <taxon>Gossypium</taxon>
    </lineage>
</organism>
<protein>
    <submittedName>
        <fullName evidence="2">Uncharacterized protein</fullName>
    </submittedName>
</protein>
<accession>A0A7J9A757</accession>
<dbReference type="SUPFAM" id="SSF51735">
    <property type="entry name" value="NAD(P)-binding Rossmann-fold domains"/>
    <property type="match status" value="1"/>
</dbReference>
<comment type="caution">
    <text evidence="2">The sequence shown here is derived from an EMBL/GenBank/DDBJ whole genome shotgun (WGS) entry which is preliminary data.</text>
</comment>
<sequence length="89" mass="9840">MFDNCGIVSNSVQTVLELDFAAFDRLFTINVSGMAACLKHAARAMVELNVIGNIVCMTCIGTSFGKERNTDYYTYVKTCNAWVGEMILQ</sequence>
<evidence type="ECO:0000313" key="3">
    <source>
        <dbReference type="Proteomes" id="UP000593574"/>
    </source>
</evidence>
<dbReference type="InterPro" id="IPR036291">
    <property type="entry name" value="NAD(P)-bd_dom_sf"/>
</dbReference>
<dbReference type="InterPro" id="IPR002347">
    <property type="entry name" value="SDR_fam"/>
</dbReference>
<proteinExistence type="inferred from homology"/>
<dbReference type="Gene3D" id="3.40.50.720">
    <property type="entry name" value="NAD(P)-binding Rossmann-like Domain"/>
    <property type="match status" value="1"/>
</dbReference>
<dbReference type="PANTHER" id="PTHR42820">
    <property type="entry name" value="SHORT-CHAIN DEHYDROGENASE REDUCTASE"/>
    <property type="match status" value="1"/>
</dbReference>
<dbReference type="EMBL" id="JABEZV010000009">
    <property type="protein sequence ID" value="MBA0719374.1"/>
    <property type="molecule type" value="Genomic_DNA"/>
</dbReference>
<gene>
    <name evidence="2" type="ORF">Golax_007064</name>
</gene>
<evidence type="ECO:0000313" key="2">
    <source>
        <dbReference type="EMBL" id="MBA0719374.1"/>
    </source>
</evidence>
<dbReference type="Pfam" id="PF13561">
    <property type="entry name" value="adh_short_C2"/>
    <property type="match status" value="1"/>
</dbReference>
<evidence type="ECO:0000256" key="1">
    <source>
        <dbReference type="ARBA" id="ARBA00006484"/>
    </source>
</evidence>
<keyword evidence="3" id="KW-1185">Reference proteome</keyword>
<dbReference type="Proteomes" id="UP000593574">
    <property type="component" value="Unassembled WGS sequence"/>
</dbReference>